<protein>
    <submittedName>
        <fullName evidence="1">Uncharacterized protein</fullName>
    </submittedName>
</protein>
<organism evidence="1 3">
    <name type="scientific">Rotaria magnacalcarata</name>
    <dbReference type="NCBI Taxonomy" id="392030"/>
    <lineage>
        <taxon>Eukaryota</taxon>
        <taxon>Metazoa</taxon>
        <taxon>Spiralia</taxon>
        <taxon>Gnathifera</taxon>
        <taxon>Rotifera</taxon>
        <taxon>Eurotatoria</taxon>
        <taxon>Bdelloidea</taxon>
        <taxon>Philodinida</taxon>
        <taxon>Philodinidae</taxon>
        <taxon>Rotaria</taxon>
    </lineage>
</organism>
<name>A0A8S3EJU6_9BILA</name>
<evidence type="ECO:0000313" key="1">
    <source>
        <dbReference type="EMBL" id="CAF5056527.1"/>
    </source>
</evidence>
<feature type="non-terminal residue" evidence="1">
    <location>
        <position position="45"/>
    </location>
</feature>
<proteinExistence type="predicted"/>
<accession>A0A8S3EJU6</accession>
<dbReference type="Proteomes" id="UP000681720">
    <property type="component" value="Unassembled WGS sequence"/>
</dbReference>
<sequence>MTNTTEEEKTVETVTQQRTVLLDIPARLQWENGHGYCGETAIQSF</sequence>
<evidence type="ECO:0000313" key="2">
    <source>
        <dbReference type="EMBL" id="CAF5225979.1"/>
    </source>
</evidence>
<dbReference type="AlphaFoldDB" id="A0A8S3EJU6"/>
<dbReference type="EMBL" id="CAJOBH010227314">
    <property type="protein sequence ID" value="CAF5056527.1"/>
    <property type="molecule type" value="Genomic_DNA"/>
</dbReference>
<gene>
    <name evidence="1" type="ORF">BYL167_LOCUS58746</name>
    <name evidence="2" type="ORF">GIL414_LOCUS86873</name>
</gene>
<reference evidence="1" key="1">
    <citation type="submission" date="2021-02" db="EMBL/GenBank/DDBJ databases">
        <authorList>
            <person name="Nowell W R."/>
        </authorList>
    </citation>
    <scope>NUCLEOTIDE SEQUENCE</scope>
</reference>
<evidence type="ECO:0000313" key="3">
    <source>
        <dbReference type="Proteomes" id="UP000681967"/>
    </source>
</evidence>
<comment type="caution">
    <text evidence="1">The sequence shown here is derived from an EMBL/GenBank/DDBJ whole genome shotgun (WGS) entry which is preliminary data.</text>
</comment>
<dbReference type="Proteomes" id="UP000681967">
    <property type="component" value="Unassembled WGS sequence"/>
</dbReference>
<dbReference type="EMBL" id="CAJOBJ010377144">
    <property type="protein sequence ID" value="CAF5225979.1"/>
    <property type="molecule type" value="Genomic_DNA"/>
</dbReference>